<feature type="transmembrane region" description="Helical" evidence="6">
    <location>
        <begin position="7"/>
        <end position="27"/>
    </location>
</feature>
<keyword evidence="5 6" id="KW-0472">Membrane</keyword>
<feature type="transmembrane region" description="Helical" evidence="6">
    <location>
        <begin position="160"/>
        <end position="178"/>
    </location>
</feature>
<feature type="transmembrane region" description="Helical" evidence="6">
    <location>
        <begin position="394"/>
        <end position="413"/>
    </location>
</feature>
<feature type="transmembrane region" description="Helical" evidence="6">
    <location>
        <begin position="229"/>
        <end position="251"/>
    </location>
</feature>
<reference evidence="7 8" key="1">
    <citation type="submission" date="2020-02" db="EMBL/GenBank/DDBJ databases">
        <authorList>
            <person name="Kim Y.B."/>
            <person name="Roh S.W."/>
        </authorList>
    </citation>
    <scope>NUCLEOTIDE SEQUENCE [LARGE SCALE GENOMIC DNA]</scope>
    <source>
        <strain evidence="7 8">DSM 103574</strain>
    </source>
</reference>
<dbReference type="AlphaFoldDB" id="A0A858BXJ7"/>
<feature type="transmembrane region" description="Helical" evidence="6">
    <location>
        <begin position="425"/>
        <end position="443"/>
    </location>
</feature>
<feature type="transmembrane region" description="Helical" evidence="6">
    <location>
        <begin position="87"/>
        <end position="107"/>
    </location>
</feature>
<comment type="subcellular location">
    <subcellularLocation>
        <location evidence="1">Cell membrane</location>
        <topology evidence="1">Multi-pass membrane protein</topology>
    </subcellularLocation>
</comment>
<sequence>MAKKSFVQGAVILGIAGIIIKVLGAFFRIPLANLIGEEGMGYYQTAYPIYVLFLTLATAGIPIAISRMVSERIAVDDYYEAHKVFRVSFILLFCIGIFSAAICFFGAEQLVGFMGNPGARMAMMAIAPALLFVPMQAAYRGYFQGMQNMKPTAVSQVTEQFCRVGVGLFLAYYLISYGKQHAAAGASFGATAGAIGGVVTVVFIYLYMRGSLEHNIQRTKRRSTEKSSSILAKIFIIAIPVTIGAAIMPIMNAIDVSIVMRRLQETGWTYAQANGMYGQLTGMAGPLINFPQVLTQAVAMSLVPAVAAAYKQKDMHFLRENVQTGLRMAIIIGLPCALGLMALSEPIMLLLYPMQRESALSAAPCLFIMAFGVIFLSTVQTLTGVLQGVGKQMIPVRNLFIGALAKVVITYTLTGVESINVKGAAIGTVAAYMIAATLNVAAVKKYTGARFDLMLTYVKPIVSTLVMAGAAVLVHRVCLGVLGNALATLLAVSIAGAVYCILLFVTRSIRREEIVNLPKGRALLKLMDKFRK</sequence>
<dbReference type="RefSeq" id="WP_163066860.1">
    <property type="nucleotide sequence ID" value="NZ_CP048649.1"/>
</dbReference>
<dbReference type="InterPro" id="IPR050833">
    <property type="entry name" value="Poly_Biosynth_Transport"/>
</dbReference>
<feature type="transmembrane region" description="Helical" evidence="6">
    <location>
        <begin position="358"/>
        <end position="382"/>
    </location>
</feature>
<evidence type="ECO:0000256" key="6">
    <source>
        <dbReference type="SAM" id="Phobius"/>
    </source>
</evidence>
<dbReference type="PIRSF" id="PIRSF038958">
    <property type="entry name" value="PG_synth_SpoVB"/>
    <property type="match status" value="1"/>
</dbReference>
<feature type="transmembrane region" description="Helical" evidence="6">
    <location>
        <begin position="47"/>
        <end position="66"/>
    </location>
</feature>
<dbReference type="Proteomes" id="UP000466848">
    <property type="component" value="Chromosome"/>
</dbReference>
<feature type="transmembrane region" description="Helical" evidence="6">
    <location>
        <begin position="481"/>
        <end position="505"/>
    </location>
</feature>
<evidence type="ECO:0000256" key="3">
    <source>
        <dbReference type="ARBA" id="ARBA00022692"/>
    </source>
</evidence>
<feature type="transmembrane region" description="Helical" evidence="6">
    <location>
        <begin position="184"/>
        <end position="208"/>
    </location>
</feature>
<dbReference type="Pfam" id="PF01943">
    <property type="entry name" value="Polysacc_synt"/>
    <property type="match status" value="1"/>
</dbReference>
<proteinExistence type="predicted"/>
<evidence type="ECO:0000256" key="2">
    <source>
        <dbReference type="ARBA" id="ARBA00022475"/>
    </source>
</evidence>
<evidence type="ECO:0000313" key="7">
    <source>
        <dbReference type="EMBL" id="QIB69620.1"/>
    </source>
</evidence>
<organism evidence="7 8">
    <name type="scientific">Aminipila butyrica</name>
    <dbReference type="NCBI Taxonomy" id="433296"/>
    <lineage>
        <taxon>Bacteria</taxon>
        <taxon>Bacillati</taxon>
        <taxon>Bacillota</taxon>
        <taxon>Clostridia</taxon>
        <taxon>Peptostreptococcales</taxon>
        <taxon>Anaerovoracaceae</taxon>
        <taxon>Aminipila</taxon>
    </lineage>
</organism>
<protein>
    <submittedName>
        <fullName evidence="7">Polysaccharide biosynthesis protein</fullName>
    </submittedName>
</protein>
<dbReference type="PANTHER" id="PTHR30250">
    <property type="entry name" value="PST FAMILY PREDICTED COLANIC ACID TRANSPORTER"/>
    <property type="match status" value="1"/>
</dbReference>
<dbReference type="KEGG" id="abut:Ami103574_09910"/>
<name>A0A858BXJ7_9FIRM</name>
<feature type="transmembrane region" description="Helical" evidence="6">
    <location>
        <begin position="293"/>
        <end position="310"/>
    </location>
</feature>
<dbReference type="GO" id="GO:0005886">
    <property type="term" value="C:plasma membrane"/>
    <property type="evidence" value="ECO:0007669"/>
    <property type="project" value="UniProtKB-SubCell"/>
</dbReference>
<dbReference type="InterPro" id="IPR002797">
    <property type="entry name" value="Polysacc_synth"/>
</dbReference>
<accession>A0A858BXJ7</accession>
<evidence type="ECO:0000256" key="1">
    <source>
        <dbReference type="ARBA" id="ARBA00004651"/>
    </source>
</evidence>
<evidence type="ECO:0000256" key="5">
    <source>
        <dbReference type="ARBA" id="ARBA00023136"/>
    </source>
</evidence>
<keyword evidence="2" id="KW-1003">Cell membrane</keyword>
<dbReference type="EMBL" id="CP048649">
    <property type="protein sequence ID" value="QIB69620.1"/>
    <property type="molecule type" value="Genomic_DNA"/>
</dbReference>
<dbReference type="InterPro" id="IPR024923">
    <property type="entry name" value="PG_synth_SpoVB"/>
</dbReference>
<keyword evidence="3 6" id="KW-0812">Transmembrane</keyword>
<feature type="transmembrane region" description="Helical" evidence="6">
    <location>
        <begin position="119"/>
        <end position="139"/>
    </location>
</feature>
<gene>
    <name evidence="7" type="ORF">Ami103574_09910</name>
</gene>
<dbReference type="CDD" id="cd13124">
    <property type="entry name" value="MATE_SpoVB_like"/>
    <property type="match status" value="1"/>
</dbReference>
<evidence type="ECO:0000313" key="8">
    <source>
        <dbReference type="Proteomes" id="UP000466848"/>
    </source>
</evidence>
<evidence type="ECO:0000256" key="4">
    <source>
        <dbReference type="ARBA" id="ARBA00022989"/>
    </source>
</evidence>
<keyword evidence="4 6" id="KW-1133">Transmembrane helix</keyword>
<dbReference type="PANTHER" id="PTHR30250:SF21">
    <property type="entry name" value="LIPID II FLIPPASE MURJ"/>
    <property type="match status" value="1"/>
</dbReference>
<feature type="transmembrane region" description="Helical" evidence="6">
    <location>
        <begin position="455"/>
        <end position="475"/>
    </location>
</feature>
<feature type="transmembrane region" description="Helical" evidence="6">
    <location>
        <begin position="330"/>
        <end position="352"/>
    </location>
</feature>
<keyword evidence="8" id="KW-1185">Reference proteome</keyword>